<protein>
    <recommendedName>
        <fullName evidence="7">VCBS repeat-containing protein</fullName>
    </recommendedName>
</protein>
<keyword evidence="1" id="KW-0732">Signal</keyword>
<dbReference type="Proteomes" id="UP000663877">
    <property type="component" value="Unassembled WGS sequence"/>
</dbReference>
<keyword evidence="2" id="KW-1133">Transmembrane helix</keyword>
<dbReference type="EMBL" id="CAJNOI010000442">
    <property type="protein sequence ID" value="CAF1280030.1"/>
    <property type="molecule type" value="Genomic_DNA"/>
</dbReference>
<name>A0A815C7Y1_9BILA</name>
<evidence type="ECO:0000313" key="3">
    <source>
        <dbReference type="EMBL" id="CAF1280030.1"/>
    </source>
</evidence>
<feature type="transmembrane region" description="Helical" evidence="2">
    <location>
        <begin position="45"/>
        <end position="67"/>
    </location>
</feature>
<dbReference type="SUPFAM" id="SSF69318">
    <property type="entry name" value="Integrin alpha N-terminal domain"/>
    <property type="match status" value="1"/>
</dbReference>
<dbReference type="Proteomes" id="UP000663832">
    <property type="component" value="Unassembled WGS sequence"/>
</dbReference>
<evidence type="ECO:0000256" key="2">
    <source>
        <dbReference type="SAM" id="Phobius"/>
    </source>
</evidence>
<dbReference type="Gene3D" id="2.130.10.130">
    <property type="entry name" value="Integrin alpha, N-terminal"/>
    <property type="match status" value="2"/>
</dbReference>
<dbReference type="OrthoDB" id="5573735at2759"/>
<proteinExistence type="predicted"/>
<dbReference type="PANTHER" id="PTHR46580">
    <property type="entry name" value="SENSOR KINASE-RELATED"/>
    <property type="match status" value="1"/>
</dbReference>
<evidence type="ECO:0008006" key="7">
    <source>
        <dbReference type="Google" id="ProtNLM"/>
    </source>
</evidence>
<evidence type="ECO:0000313" key="5">
    <source>
        <dbReference type="Proteomes" id="UP000663832"/>
    </source>
</evidence>
<keyword evidence="5" id="KW-1185">Reference proteome</keyword>
<keyword evidence="2" id="KW-0472">Membrane</keyword>
<evidence type="ECO:0000256" key="1">
    <source>
        <dbReference type="ARBA" id="ARBA00022729"/>
    </source>
</evidence>
<comment type="caution">
    <text evidence="3">The sequence shown here is derived from an EMBL/GenBank/DDBJ whole genome shotgun (WGS) entry which is preliminary data.</text>
</comment>
<dbReference type="EMBL" id="CAJNOM010000794">
    <property type="protein sequence ID" value="CAF1563416.1"/>
    <property type="molecule type" value="Genomic_DNA"/>
</dbReference>
<gene>
    <name evidence="3" type="ORF">BJG266_LOCUS31150</name>
    <name evidence="4" type="ORF">QVE165_LOCUS48114</name>
</gene>
<keyword evidence="2" id="KW-0812">Transmembrane</keyword>
<accession>A0A815C7Y1</accession>
<sequence>MEVSTIKELVNTDLNEKRIHNLRSNTKRTLENTKISKRKYFLKRIGYSIIGLIVIGAMLSPVLYTLLKNSSIDVSEPEISKPVTSPILTKTTRKVTVSTTTAPPFDQCTREYSVLTKDTGSFISSVITADLNNDNKIDIVFIQESYVFVSILFNLGNNKFTDKKLYELQQFVLSLATGDINDDGYVDIIVGQSYSTIAILWNDGHGIFNDIWYSPSEHFITTIYSIAIADMNNDEKYDIIVTGSSGIQLSIFYNKGNKIFTDAIVYPAGNQPMSVTVADLNDDNKLEIIIAYARTNTIGIHFDNGNEDFSKQITYSVGYGPIYVTVGNINNDTKLDIIVVNFFSNKINILLNNNGIFNNQTTLSNMVNPVFVALTDYNNDGTNDIIVPNFHSNYVSVFFNDGYGTFSMPVNYTTYPSPRCASIADLNDDKKPDIIIGTEKYIGVIFTECD</sequence>
<dbReference type="Pfam" id="PF13517">
    <property type="entry name" value="FG-GAP_3"/>
    <property type="match status" value="3"/>
</dbReference>
<dbReference type="InterPro" id="IPR028994">
    <property type="entry name" value="Integrin_alpha_N"/>
</dbReference>
<evidence type="ECO:0000313" key="4">
    <source>
        <dbReference type="EMBL" id="CAF1563416.1"/>
    </source>
</evidence>
<dbReference type="AlphaFoldDB" id="A0A815C7Y1"/>
<evidence type="ECO:0000313" key="6">
    <source>
        <dbReference type="Proteomes" id="UP000663877"/>
    </source>
</evidence>
<dbReference type="PANTHER" id="PTHR46580:SF4">
    <property type="entry name" value="ATP_GTP-BINDING PROTEIN"/>
    <property type="match status" value="1"/>
</dbReference>
<organism evidence="3 6">
    <name type="scientific">Adineta steineri</name>
    <dbReference type="NCBI Taxonomy" id="433720"/>
    <lineage>
        <taxon>Eukaryota</taxon>
        <taxon>Metazoa</taxon>
        <taxon>Spiralia</taxon>
        <taxon>Gnathifera</taxon>
        <taxon>Rotifera</taxon>
        <taxon>Eurotatoria</taxon>
        <taxon>Bdelloidea</taxon>
        <taxon>Adinetida</taxon>
        <taxon>Adinetidae</taxon>
        <taxon>Adineta</taxon>
    </lineage>
</organism>
<dbReference type="InterPro" id="IPR013517">
    <property type="entry name" value="FG-GAP"/>
</dbReference>
<reference evidence="3" key="1">
    <citation type="submission" date="2021-02" db="EMBL/GenBank/DDBJ databases">
        <authorList>
            <person name="Nowell W R."/>
        </authorList>
    </citation>
    <scope>NUCLEOTIDE SEQUENCE</scope>
</reference>